<evidence type="ECO:0000256" key="2">
    <source>
        <dbReference type="SAM" id="Phobius"/>
    </source>
</evidence>
<feature type="transmembrane region" description="Helical" evidence="2">
    <location>
        <begin position="460"/>
        <end position="482"/>
    </location>
</feature>
<sequence>MAYVYRLIVFIFFLFSLLNISHAALPKVKVWTWSLNGLSSSVTYSSYNAACRGVFDAFVSQAGGGSYENEVVAGPYCRAWKIVGGERYSNQLLFPVAVMSCPENSTASGSDCICSAGFEEKDGACKSPELPKDPKCGSLADMPLGLNDYGASFGNKSIDWAKNQVGKPANSCFAGGCQVTGDVTGCMSGGTASTYCKMSNPKFTGESCIESDTSGDKDKCQDGYSASKHVPGVCVPDADKPDPSKDNNGDGKPDDADGLCPDKTDPTKRVPCEGKKSNCSVGLCESKFAPDLCIPCDTNVDKSTGAGTKTSTTCNGSSCTTTKEDGTKEEKPKEQFCAENPKSPLCIVNKWGGGSCASGNFSCDGDAIMCAVAREQHLNNCKISKLFESDNDSASLFNKAAAGTDEFSPDKMKSQAQQITVSSFDQSGFGWSHSCPADPSFNLPFAHAEFSIPFSKICPLLAILSNAGVGITLLGSLVWVLGGRNNRG</sequence>
<protein>
    <recommendedName>
        <fullName evidence="5">TspB protein</fullName>
    </recommendedName>
</protein>
<keyword evidence="4" id="KW-1185">Reference proteome</keyword>
<proteinExistence type="predicted"/>
<name>A0A1H9KTC6_9BURK</name>
<keyword evidence="2" id="KW-0472">Membrane</keyword>
<dbReference type="Proteomes" id="UP000199766">
    <property type="component" value="Unassembled WGS sequence"/>
</dbReference>
<accession>A0A1H9KTC6</accession>
<evidence type="ECO:0008006" key="5">
    <source>
        <dbReference type="Google" id="ProtNLM"/>
    </source>
</evidence>
<keyword evidence="2" id="KW-1133">Transmembrane helix</keyword>
<evidence type="ECO:0000313" key="4">
    <source>
        <dbReference type="Proteomes" id="UP000199766"/>
    </source>
</evidence>
<feature type="compositionally biased region" description="Basic and acidic residues" evidence="1">
    <location>
        <begin position="237"/>
        <end position="262"/>
    </location>
</feature>
<evidence type="ECO:0000313" key="3">
    <source>
        <dbReference type="EMBL" id="SER02431.1"/>
    </source>
</evidence>
<gene>
    <name evidence="3" type="ORF">SAMN02982919_01656</name>
</gene>
<organism evidence="3 4">
    <name type="scientific">Giesbergeria anulus</name>
    <dbReference type="NCBI Taxonomy" id="180197"/>
    <lineage>
        <taxon>Bacteria</taxon>
        <taxon>Pseudomonadati</taxon>
        <taxon>Pseudomonadota</taxon>
        <taxon>Betaproteobacteria</taxon>
        <taxon>Burkholderiales</taxon>
        <taxon>Comamonadaceae</taxon>
        <taxon>Giesbergeria</taxon>
    </lineage>
</organism>
<dbReference type="RefSeq" id="WP_143059599.1">
    <property type="nucleotide sequence ID" value="NZ_FOGD01000003.1"/>
</dbReference>
<dbReference type="AlphaFoldDB" id="A0A1H9KTC6"/>
<dbReference type="STRING" id="180197.SAMN02982919_01656"/>
<feature type="region of interest" description="Disordered" evidence="1">
    <location>
        <begin position="231"/>
        <end position="262"/>
    </location>
</feature>
<keyword evidence="2" id="KW-0812">Transmembrane</keyword>
<reference evidence="3 4" key="1">
    <citation type="submission" date="2016-10" db="EMBL/GenBank/DDBJ databases">
        <authorList>
            <person name="de Groot N.N."/>
        </authorList>
    </citation>
    <scope>NUCLEOTIDE SEQUENCE [LARGE SCALE GENOMIC DNA]</scope>
    <source>
        <strain evidence="3 4">ATCC 35958</strain>
    </source>
</reference>
<evidence type="ECO:0000256" key="1">
    <source>
        <dbReference type="SAM" id="MobiDB-lite"/>
    </source>
</evidence>
<dbReference type="EMBL" id="FOGD01000003">
    <property type="protein sequence ID" value="SER02431.1"/>
    <property type="molecule type" value="Genomic_DNA"/>
</dbReference>
<dbReference type="OrthoDB" id="8912241at2"/>